<dbReference type="RefSeq" id="WP_217645152.1">
    <property type="nucleotide sequence ID" value="NZ_FOTS01000082.1"/>
</dbReference>
<evidence type="ECO:0000313" key="1">
    <source>
        <dbReference type="EMBL" id="SFM34598.1"/>
    </source>
</evidence>
<protein>
    <submittedName>
        <fullName evidence="1">Uncharacterized protein</fullName>
    </submittedName>
</protein>
<sequence>MPEWYIDRWRKIPHYNEFEDGSTMVSICHNCSAIFEEQKPLIKRMSVWELILQDESFPFPDYNHKKMTIQDCWRSKENHVEQESVRKLIQKMNIDIVELENNYDKTEFCGISLYQEQPSRNAKLAPRRFIERASGKFMPHTNEEKKNMMRLYCNQFKTDKVIAYCHYCGTGLNTGDVKGVHLAELLFEPEKHLI</sequence>
<reference evidence="2" key="1">
    <citation type="submission" date="2016-10" db="EMBL/GenBank/DDBJ databases">
        <authorList>
            <person name="Varghese N."/>
            <person name="Submissions S."/>
        </authorList>
    </citation>
    <scope>NUCLEOTIDE SEQUENCE [LARGE SCALE GENOMIC DNA]</scope>
    <source>
        <strain evidence="2">DSM 13327</strain>
    </source>
</reference>
<dbReference type="STRING" id="1123291.SAMN04490355_10828"/>
<dbReference type="AlphaFoldDB" id="A0A1I4Q3C9"/>
<name>A0A1I4Q3C9_9FIRM</name>
<proteinExistence type="predicted"/>
<dbReference type="EMBL" id="FOTS01000082">
    <property type="protein sequence ID" value="SFM34598.1"/>
    <property type="molecule type" value="Genomic_DNA"/>
</dbReference>
<organism evidence="1 2">
    <name type="scientific">Pelosinus propionicus DSM 13327</name>
    <dbReference type="NCBI Taxonomy" id="1123291"/>
    <lineage>
        <taxon>Bacteria</taxon>
        <taxon>Bacillati</taxon>
        <taxon>Bacillota</taxon>
        <taxon>Negativicutes</taxon>
        <taxon>Selenomonadales</taxon>
        <taxon>Sporomusaceae</taxon>
        <taxon>Pelosinus</taxon>
    </lineage>
</organism>
<gene>
    <name evidence="1" type="ORF">SAMN04490355_10828</name>
</gene>
<evidence type="ECO:0000313" key="2">
    <source>
        <dbReference type="Proteomes" id="UP000199520"/>
    </source>
</evidence>
<dbReference type="Proteomes" id="UP000199520">
    <property type="component" value="Unassembled WGS sequence"/>
</dbReference>
<accession>A0A1I4Q3C9</accession>
<keyword evidence="2" id="KW-1185">Reference proteome</keyword>